<feature type="region of interest" description="Disordered" evidence="1">
    <location>
        <begin position="66"/>
        <end position="142"/>
    </location>
</feature>
<evidence type="ECO:0000256" key="2">
    <source>
        <dbReference type="SAM" id="SignalP"/>
    </source>
</evidence>
<gene>
    <name evidence="3" type="ORF">H2200_004958</name>
</gene>
<reference evidence="3" key="1">
    <citation type="submission" date="2022-10" db="EMBL/GenBank/DDBJ databases">
        <title>Culturing micro-colonial fungi from biological soil crusts in the Mojave desert and describing Neophaeococcomyces mojavensis, and introducing the new genera and species Taxawa tesnikishii.</title>
        <authorList>
            <person name="Kurbessoian T."/>
            <person name="Stajich J.E."/>
        </authorList>
    </citation>
    <scope>NUCLEOTIDE SEQUENCE</scope>
    <source>
        <strain evidence="3">TK_41</strain>
    </source>
</reference>
<sequence>MPSTAILLALLSLVLALPSPDSLRMAPGQCKTPGQFLCITTTSFAICDDSLTGQIQYLGLGDPRCDSLYVSPSPSPPAAPAKTATTPPPPPKTTSTPPSPPKATTTAAPPKTTTSATLDPKGKVTPKPSKTTTTKKPEDTNTCGFFNNQPCIGSHWRRLLLI</sequence>
<dbReference type="Proteomes" id="UP001172673">
    <property type="component" value="Unassembled WGS sequence"/>
</dbReference>
<comment type="caution">
    <text evidence="3">The sequence shown here is derived from an EMBL/GenBank/DDBJ whole genome shotgun (WGS) entry which is preliminary data.</text>
</comment>
<protein>
    <submittedName>
        <fullName evidence="3">Uncharacterized protein</fullName>
    </submittedName>
</protein>
<feature type="chain" id="PRO_5041398829" evidence="2">
    <location>
        <begin position="17"/>
        <end position="162"/>
    </location>
</feature>
<evidence type="ECO:0000313" key="4">
    <source>
        <dbReference type="Proteomes" id="UP001172673"/>
    </source>
</evidence>
<feature type="signal peptide" evidence="2">
    <location>
        <begin position="1"/>
        <end position="16"/>
    </location>
</feature>
<dbReference type="AlphaFoldDB" id="A0AA38XER7"/>
<feature type="compositionally biased region" description="Low complexity" evidence="1">
    <location>
        <begin position="102"/>
        <end position="134"/>
    </location>
</feature>
<proteinExistence type="predicted"/>
<keyword evidence="4" id="KW-1185">Reference proteome</keyword>
<feature type="compositionally biased region" description="Pro residues" evidence="1">
    <location>
        <begin position="86"/>
        <end position="101"/>
    </location>
</feature>
<organism evidence="3 4">
    <name type="scientific">Cladophialophora chaetospira</name>
    <dbReference type="NCBI Taxonomy" id="386627"/>
    <lineage>
        <taxon>Eukaryota</taxon>
        <taxon>Fungi</taxon>
        <taxon>Dikarya</taxon>
        <taxon>Ascomycota</taxon>
        <taxon>Pezizomycotina</taxon>
        <taxon>Eurotiomycetes</taxon>
        <taxon>Chaetothyriomycetidae</taxon>
        <taxon>Chaetothyriales</taxon>
        <taxon>Herpotrichiellaceae</taxon>
        <taxon>Cladophialophora</taxon>
    </lineage>
</organism>
<evidence type="ECO:0000256" key="1">
    <source>
        <dbReference type="SAM" id="MobiDB-lite"/>
    </source>
</evidence>
<evidence type="ECO:0000313" key="3">
    <source>
        <dbReference type="EMBL" id="KAJ9611774.1"/>
    </source>
</evidence>
<name>A0AA38XER7_9EURO</name>
<keyword evidence="2" id="KW-0732">Signal</keyword>
<accession>A0AA38XER7</accession>
<dbReference type="EMBL" id="JAPDRK010000006">
    <property type="protein sequence ID" value="KAJ9611774.1"/>
    <property type="molecule type" value="Genomic_DNA"/>
</dbReference>